<evidence type="ECO:0000313" key="5">
    <source>
        <dbReference type="EMBL" id="MBC8601962.1"/>
    </source>
</evidence>
<dbReference type="Proteomes" id="UP000629596">
    <property type="component" value="Unassembled WGS sequence"/>
</dbReference>
<accession>A0A3D8HEA3</accession>
<dbReference type="Pfam" id="PF00132">
    <property type="entry name" value="Hexapep"/>
    <property type="match status" value="1"/>
</dbReference>
<evidence type="ECO:0000313" key="6">
    <source>
        <dbReference type="EMBL" id="RDU49299.1"/>
    </source>
</evidence>
<feature type="active site" description="Proton acceptor" evidence="2">
    <location>
        <position position="140"/>
    </location>
</feature>
<name>A0A3D8HEA3_9BACT</name>
<keyword evidence="6" id="KW-0808">Transferase</keyword>
<keyword evidence="8" id="KW-1185">Reference proteome</keyword>
<protein>
    <submittedName>
        <fullName evidence="6">Acetyltransferase</fullName>
    </submittedName>
</protein>
<dbReference type="InterPro" id="IPR011004">
    <property type="entry name" value="Trimer_LpxA-like_sf"/>
</dbReference>
<evidence type="ECO:0000256" key="3">
    <source>
        <dbReference type="PIRSR" id="PIRSR620019-2"/>
    </source>
</evidence>
<feature type="domain" description="PglD N-terminal" evidence="4">
    <location>
        <begin position="6"/>
        <end position="83"/>
    </location>
</feature>
<dbReference type="RefSeq" id="WP_115499466.1">
    <property type="nucleotide sequence ID" value="NZ_JACRTI010000019.1"/>
</dbReference>
<sequence>MSDPGNIVLVGGGGHCKSVIEAAESAGYTILGILDMPEFVGTTVLGYPVVGTDDNLAEYVDKALFLVTVGHIKDASLRIRLHERIQSVGGRLATVVASTARVSRHASIGEGSVVLHHAMVNADAHVGKGCIINTFANIEHDAVIGDFCHISTGAMVNGNCTVGQGVFLGSQSVMVNGVGIMESCVIAAGSVVRKNIVKKGVYSGNPALLKIKL</sequence>
<evidence type="ECO:0000259" key="4">
    <source>
        <dbReference type="Pfam" id="PF17836"/>
    </source>
</evidence>
<gene>
    <name evidence="6" type="ORF">DWU89_09795</name>
    <name evidence="5" type="ORF">H8784_09565</name>
</gene>
<reference evidence="6 7" key="1">
    <citation type="submission" date="2018-07" db="EMBL/GenBank/DDBJ databases">
        <title>Parabacteroides acidifaciens nov. sp., isolated from human feces.</title>
        <authorList>
            <person name="Wang Y.J."/>
        </authorList>
    </citation>
    <scope>NUCLEOTIDE SEQUENCE [LARGE SCALE GENOMIC DNA]</scope>
    <source>
        <strain evidence="6 7">426-9</strain>
    </source>
</reference>
<evidence type="ECO:0000313" key="7">
    <source>
        <dbReference type="Proteomes" id="UP000256321"/>
    </source>
</evidence>
<dbReference type="AlphaFoldDB" id="A0A3D8HEA3"/>
<evidence type="ECO:0000313" key="8">
    <source>
        <dbReference type="Proteomes" id="UP000629596"/>
    </source>
</evidence>
<comment type="caution">
    <text evidence="6">The sequence shown here is derived from an EMBL/GenBank/DDBJ whole genome shotgun (WGS) entry which is preliminary data.</text>
</comment>
<evidence type="ECO:0000256" key="2">
    <source>
        <dbReference type="PIRSR" id="PIRSR620019-1"/>
    </source>
</evidence>
<feature type="binding site" evidence="3">
    <location>
        <position position="70"/>
    </location>
    <ligand>
        <name>substrate</name>
    </ligand>
</feature>
<feature type="site" description="Increases basicity of active site His" evidence="2">
    <location>
        <position position="141"/>
    </location>
</feature>
<dbReference type="InterPro" id="IPR001451">
    <property type="entry name" value="Hexapep"/>
</dbReference>
<dbReference type="NCBIfam" id="TIGR03570">
    <property type="entry name" value="NeuD_NnaD"/>
    <property type="match status" value="1"/>
</dbReference>
<reference evidence="5 8" key="2">
    <citation type="submission" date="2020-08" db="EMBL/GenBank/DDBJ databases">
        <title>Genome public.</title>
        <authorList>
            <person name="Liu C."/>
            <person name="Sun Q."/>
        </authorList>
    </citation>
    <scope>NUCLEOTIDE SEQUENCE [LARGE SCALE GENOMIC DNA]</scope>
    <source>
        <strain evidence="5 8">426_9</strain>
    </source>
</reference>
<dbReference type="PANTHER" id="PTHR43300">
    <property type="entry name" value="ACETYLTRANSFERASE"/>
    <property type="match status" value="1"/>
</dbReference>
<evidence type="ECO:0000256" key="1">
    <source>
        <dbReference type="ARBA" id="ARBA00007274"/>
    </source>
</evidence>
<proteinExistence type="inferred from homology"/>
<dbReference type="PANTHER" id="PTHR43300:SF7">
    <property type="entry name" value="UDP-N-ACETYLBACILLOSAMINE N-ACETYLTRANSFERASE"/>
    <property type="match status" value="1"/>
</dbReference>
<dbReference type="CDD" id="cd03360">
    <property type="entry name" value="LbH_AT_putative"/>
    <property type="match status" value="1"/>
</dbReference>
<dbReference type="Gene3D" id="3.40.50.20">
    <property type="match status" value="1"/>
</dbReference>
<dbReference type="SUPFAM" id="SSF51161">
    <property type="entry name" value="Trimeric LpxA-like enzymes"/>
    <property type="match status" value="1"/>
</dbReference>
<dbReference type="EMBL" id="JACRTI010000019">
    <property type="protein sequence ID" value="MBC8601962.1"/>
    <property type="molecule type" value="Genomic_DNA"/>
</dbReference>
<organism evidence="6 7">
    <name type="scientific">Parabacteroides acidifaciens</name>
    <dbReference type="NCBI Taxonomy" id="2290935"/>
    <lineage>
        <taxon>Bacteria</taxon>
        <taxon>Pseudomonadati</taxon>
        <taxon>Bacteroidota</taxon>
        <taxon>Bacteroidia</taxon>
        <taxon>Bacteroidales</taxon>
        <taxon>Tannerellaceae</taxon>
        <taxon>Parabacteroides</taxon>
    </lineage>
</organism>
<feature type="binding site" evidence="3">
    <location>
        <position position="149"/>
    </location>
    <ligand>
        <name>acetyl-CoA</name>
        <dbReference type="ChEBI" id="CHEBI:57288"/>
    </ligand>
</feature>
<dbReference type="InterPro" id="IPR041561">
    <property type="entry name" value="PglD_N"/>
</dbReference>
<dbReference type="GO" id="GO:0016740">
    <property type="term" value="F:transferase activity"/>
    <property type="evidence" value="ECO:0007669"/>
    <property type="project" value="UniProtKB-KW"/>
</dbReference>
<dbReference type="Pfam" id="PF17836">
    <property type="entry name" value="PglD_N"/>
    <property type="match status" value="1"/>
</dbReference>
<dbReference type="InterPro" id="IPR020019">
    <property type="entry name" value="AcTrfase_PglD-like"/>
</dbReference>
<dbReference type="Gene3D" id="2.160.10.10">
    <property type="entry name" value="Hexapeptide repeat proteins"/>
    <property type="match status" value="1"/>
</dbReference>
<dbReference type="Proteomes" id="UP000256321">
    <property type="component" value="Unassembled WGS sequence"/>
</dbReference>
<comment type="similarity">
    <text evidence="1">Belongs to the transferase hexapeptide repeat family.</text>
</comment>
<dbReference type="EMBL" id="QREV01000019">
    <property type="protein sequence ID" value="RDU49299.1"/>
    <property type="molecule type" value="Genomic_DNA"/>
</dbReference>
<dbReference type="InterPro" id="IPR050179">
    <property type="entry name" value="Trans_hexapeptide_repeat"/>
</dbReference>